<evidence type="ECO:0008006" key="3">
    <source>
        <dbReference type="Google" id="ProtNLM"/>
    </source>
</evidence>
<dbReference type="EMBL" id="CP002444">
    <property type="protein sequence ID" value="ADU97497.1"/>
    <property type="molecule type" value="Genomic_DNA"/>
</dbReference>
<keyword evidence="2" id="KW-1185">Reference proteome</keyword>
<dbReference type="PROSITE" id="PS51257">
    <property type="entry name" value="PROKAR_LIPOPROTEIN"/>
    <property type="match status" value="1"/>
</dbReference>
<reference evidence="1" key="1">
    <citation type="submission" date="2011-01" db="EMBL/GenBank/DDBJ databases">
        <title>Complete sequence of chromosome of Thermovibrio ammonificans HB-1.</title>
        <authorList>
            <consortium name="US DOE Joint Genome Institute"/>
            <person name="Lucas S."/>
            <person name="Copeland A."/>
            <person name="Lapidus A."/>
            <person name="Cheng J.-F."/>
            <person name="Goodwin L."/>
            <person name="Pitluck S."/>
            <person name="Davenport K."/>
            <person name="Detter J.C."/>
            <person name="Han C."/>
            <person name="Tapia R."/>
            <person name="Land M."/>
            <person name="Hauser L."/>
            <person name="Kyrpides N."/>
            <person name="Ivanova N."/>
            <person name="Ovchinnikova G."/>
            <person name="Vetriani C."/>
            <person name="Woyke T."/>
        </authorList>
    </citation>
    <scope>NUCLEOTIDE SEQUENCE [LARGE SCALE GENOMIC DNA]</scope>
    <source>
        <strain evidence="1">HB-1</strain>
    </source>
</reference>
<dbReference type="RefSeq" id="WP_013538283.1">
    <property type="nucleotide sequence ID" value="NC_014926.1"/>
</dbReference>
<organism evidence="1 2">
    <name type="scientific">Thermovibrio ammonificans (strain DSM 15698 / JCM 12110 / HB-1)</name>
    <dbReference type="NCBI Taxonomy" id="648996"/>
    <lineage>
        <taxon>Bacteria</taxon>
        <taxon>Pseudomonadati</taxon>
        <taxon>Aquificota</taxon>
        <taxon>Aquificia</taxon>
        <taxon>Desulfurobacteriales</taxon>
        <taxon>Desulfurobacteriaceae</taxon>
        <taxon>Thermovibrio</taxon>
    </lineage>
</organism>
<gene>
    <name evidence="1" type="ordered locus">Theam_1537</name>
</gene>
<dbReference type="AlphaFoldDB" id="E8T4N9"/>
<name>E8T4N9_THEA1</name>
<protein>
    <recommendedName>
        <fullName evidence="3">Lipoprotein</fullName>
    </recommendedName>
</protein>
<evidence type="ECO:0000313" key="2">
    <source>
        <dbReference type="Proteomes" id="UP000006362"/>
    </source>
</evidence>
<dbReference type="KEGG" id="tam:Theam_1537"/>
<dbReference type="Proteomes" id="UP000006362">
    <property type="component" value="Chromosome"/>
</dbReference>
<sequence length="238" mass="26768">MRGSGLYLILLLSVVLLATGCRAVTSADFGCSRSFSVVFNRGGPNNLLGREVFYFSSSGFVQHYVEDGKRYGYIDSLSQGKLAFDYSRVEERLIVLMGKGKKITNSSKKEKVEVDFVNPTTCVYFLNRGRVVKEACVSGINGEIYRYLSRLTRSAPRVKGSKGRLWLEFVPVDTGPAHISLTKDELRRSPLLWKAFNCPFRLVEVSGELNLPGFWCEAPCSQVLRVEDGYYVLNFEKI</sequence>
<accession>E8T4N9</accession>
<evidence type="ECO:0000313" key="1">
    <source>
        <dbReference type="EMBL" id="ADU97497.1"/>
    </source>
</evidence>
<dbReference type="HOGENOM" id="CLU_1165363_0_0_0"/>
<proteinExistence type="predicted"/>
<dbReference type="STRING" id="648996.Theam_1537"/>